<organism evidence="1 2">
    <name type="scientific">Gimesia algae</name>
    <dbReference type="NCBI Taxonomy" id="2527971"/>
    <lineage>
        <taxon>Bacteria</taxon>
        <taxon>Pseudomonadati</taxon>
        <taxon>Planctomycetota</taxon>
        <taxon>Planctomycetia</taxon>
        <taxon>Planctomycetales</taxon>
        <taxon>Planctomycetaceae</taxon>
        <taxon>Gimesia</taxon>
    </lineage>
</organism>
<dbReference type="AlphaFoldDB" id="A0A517V613"/>
<protein>
    <submittedName>
        <fullName evidence="1">Uncharacterized protein</fullName>
    </submittedName>
</protein>
<proteinExistence type="predicted"/>
<dbReference type="KEGG" id="gax:Pan161_00510"/>
<sequence>MRARRFWMSKADGITFFMSYTEKFHGLFITNLTKQETWRECEILLCAAVSQGFEE</sequence>
<gene>
    <name evidence="1" type="ORF">Pan161_00510</name>
</gene>
<evidence type="ECO:0000313" key="1">
    <source>
        <dbReference type="EMBL" id="QDT88435.1"/>
    </source>
</evidence>
<accession>A0A517V613</accession>
<dbReference type="Proteomes" id="UP000316855">
    <property type="component" value="Chromosome"/>
</dbReference>
<keyword evidence="2" id="KW-1185">Reference proteome</keyword>
<evidence type="ECO:0000313" key="2">
    <source>
        <dbReference type="Proteomes" id="UP000316855"/>
    </source>
</evidence>
<dbReference type="EMBL" id="CP036343">
    <property type="protein sequence ID" value="QDT88435.1"/>
    <property type="molecule type" value="Genomic_DNA"/>
</dbReference>
<name>A0A517V613_9PLAN</name>
<reference evidence="1 2" key="1">
    <citation type="submission" date="2019-02" db="EMBL/GenBank/DDBJ databases">
        <title>Deep-cultivation of Planctomycetes and their phenomic and genomic characterization uncovers novel biology.</title>
        <authorList>
            <person name="Wiegand S."/>
            <person name="Jogler M."/>
            <person name="Boedeker C."/>
            <person name="Pinto D."/>
            <person name="Vollmers J."/>
            <person name="Rivas-Marin E."/>
            <person name="Kohn T."/>
            <person name="Peeters S.H."/>
            <person name="Heuer A."/>
            <person name="Rast P."/>
            <person name="Oberbeckmann S."/>
            <person name="Bunk B."/>
            <person name="Jeske O."/>
            <person name="Meyerdierks A."/>
            <person name="Storesund J.E."/>
            <person name="Kallscheuer N."/>
            <person name="Luecker S."/>
            <person name="Lage O.M."/>
            <person name="Pohl T."/>
            <person name="Merkel B.J."/>
            <person name="Hornburger P."/>
            <person name="Mueller R.-W."/>
            <person name="Bruemmer F."/>
            <person name="Labrenz M."/>
            <person name="Spormann A.M."/>
            <person name="Op den Camp H."/>
            <person name="Overmann J."/>
            <person name="Amann R."/>
            <person name="Jetten M.S.M."/>
            <person name="Mascher T."/>
            <person name="Medema M.H."/>
            <person name="Devos D.P."/>
            <person name="Kaster A.-K."/>
            <person name="Ovreas L."/>
            <person name="Rohde M."/>
            <person name="Galperin M.Y."/>
            <person name="Jogler C."/>
        </authorList>
    </citation>
    <scope>NUCLEOTIDE SEQUENCE [LARGE SCALE GENOMIC DNA]</scope>
    <source>
        <strain evidence="1 2">Pan161</strain>
    </source>
</reference>